<dbReference type="SMART" id="SM00343">
    <property type="entry name" value="ZnF_C2HC"/>
    <property type="match status" value="1"/>
</dbReference>
<dbReference type="Proteomes" id="UP000187203">
    <property type="component" value="Unassembled WGS sequence"/>
</dbReference>
<sequence length="153" mass="17557">MRKKPRSGRLKPARLCTCCQSLSRIVCSTTSRMLVHQEKEPTLTELENILVNQETLDKQISKVSIKDDEKALFVKKGVANKGETSRSRQSWQRGQRGRHLQRGGAQPVRDKDDNEEKRHDRQNDKCYSCGKVGHFARDCRFKQARGGNDSEED</sequence>
<dbReference type="EMBL" id="AWUE01011011">
    <property type="protein sequence ID" value="OMP11050.1"/>
    <property type="molecule type" value="Genomic_DNA"/>
</dbReference>
<keyword evidence="1" id="KW-0862">Zinc</keyword>
<evidence type="ECO:0000313" key="4">
    <source>
        <dbReference type="EMBL" id="OMP11050.1"/>
    </source>
</evidence>
<keyword evidence="1" id="KW-0863">Zinc-finger</keyword>
<organism evidence="4 5">
    <name type="scientific">Corchorus olitorius</name>
    <dbReference type="NCBI Taxonomy" id="93759"/>
    <lineage>
        <taxon>Eukaryota</taxon>
        <taxon>Viridiplantae</taxon>
        <taxon>Streptophyta</taxon>
        <taxon>Embryophyta</taxon>
        <taxon>Tracheophyta</taxon>
        <taxon>Spermatophyta</taxon>
        <taxon>Magnoliopsida</taxon>
        <taxon>eudicotyledons</taxon>
        <taxon>Gunneridae</taxon>
        <taxon>Pentapetalae</taxon>
        <taxon>rosids</taxon>
        <taxon>malvids</taxon>
        <taxon>Malvales</taxon>
        <taxon>Malvaceae</taxon>
        <taxon>Grewioideae</taxon>
        <taxon>Apeibeae</taxon>
        <taxon>Corchorus</taxon>
    </lineage>
</organism>
<proteinExistence type="predicted"/>
<dbReference type="PROSITE" id="PS50158">
    <property type="entry name" value="ZF_CCHC"/>
    <property type="match status" value="1"/>
</dbReference>
<dbReference type="Gene3D" id="4.10.60.10">
    <property type="entry name" value="Zinc finger, CCHC-type"/>
    <property type="match status" value="1"/>
</dbReference>
<dbReference type="Pfam" id="PF00098">
    <property type="entry name" value="zf-CCHC"/>
    <property type="match status" value="1"/>
</dbReference>
<evidence type="ECO:0000259" key="3">
    <source>
        <dbReference type="PROSITE" id="PS50158"/>
    </source>
</evidence>
<dbReference type="AlphaFoldDB" id="A0A1R3KVE4"/>
<dbReference type="GO" id="GO:0003676">
    <property type="term" value="F:nucleic acid binding"/>
    <property type="evidence" value="ECO:0007669"/>
    <property type="project" value="InterPro"/>
</dbReference>
<evidence type="ECO:0000313" key="5">
    <source>
        <dbReference type="Proteomes" id="UP000187203"/>
    </source>
</evidence>
<protein>
    <submittedName>
        <fullName evidence="4">Zinc finger, CCHC-type</fullName>
    </submittedName>
</protein>
<evidence type="ECO:0000256" key="2">
    <source>
        <dbReference type="SAM" id="MobiDB-lite"/>
    </source>
</evidence>
<comment type="caution">
    <text evidence="4">The sequence shown here is derived from an EMBL/GenBank/DDBJ whole genome shotgun (WGS) entry which is preliminary data.</text>
</comment>
<evidence type="ECO:0000256" key="1">
    <source>
        <dbReference type="PROSITE-ProRule" id="PRU00047"/>
    </source>
</evidence>
<feature type="region of interest" description="Disordered" evidence="2">
    <location>
        <begin position="78"/>
        <end position="127"/>
    </location>
</feature>
<feature type="domain" description="CCHC-type" evidence="3">
    <location>
        <begin position="125"/>
        <end position="140"/>
    </location>
</feature>
<dbReference type="InterPro" id="IPR001878">
    <property type="entry name" value="Znf_CCHC"/>
</dbReference>
<gene>
    <name evidence="4" type="ORF">COLO4_04064</name>
</gene>
<dbReference type="InterPro" id="IPR036875">
    <property type="entry name" value="Znf_CCHC_sf"/>
</dbReference>
<reference evidence="5" key="1">
    <citation type="submission" date="2013-09" db="EMBL/GenBank/DDBJ databases">
        <title>Corchorus olitorius genome sequencing.</title>
        <authorList>
            <person name="Alam M."/>
            <person name="Haque M.S."/>
            <person name="Islam M.S."/>
            <person name="Emdad E.M."/>
            <person name="Islam M.M."/>
            <person name="Ahmed B."/>
            <person name="Halim A."/>
            <person name="Hossen Q.M.M."/>
            <person name="Hossain M.Z."/>
            <person name="Ahmed R."/>
            <person name="Khan M.M."/>
            <person name="Islam R."/>
            <person name="Rashid M.M."/>
            <person name="Khan S.A."/>
            <person name="Rahman M.S."/>
            <person name="Alam M."/>
            <person name="Yahiya A.S."/>
            <person name="Khan M.S."/>
            <person name="Azam M.S."/>
            <person name="Haque T."/>
            <person name="Lashkar M.Z.H."/>
            <person name="Akhand A.I."/>
            <person name="Morshed G."/>
            <person name="Roy S."/>
            <person name="Uddin K.S."/>
            <person name="Rabeya T."/>
            <person name="Hossain A.S."/>
            <person name="Chowdhury A."/>
            <person name="Snigdha A.R."/>
            <person name="Mortoza M.S."/>
            <person name="Matin S.A."/>
            <person name="Hoque S.M.E."/>
            <person name="Islam M.K."/>
            <person name="Roy D.K."/>
            <person name="Haider R."/>
            <person name="Moosa M.M."/>
            <person name="Elias S.M."/>
            <person name="Hasan A.M."/>
            <person name="Jahan S."/>
            <person name="Shafiuddin M."/>
            <person name="Mahmood N."/>
            <person name="Shommy N.S."/>
        </authorList>
    </citation>
    <scope>NUCLEOTIDE SEQUENCE [LARGE SCALE GENOMIC DNA]</scope>
    <source>
        <strain evidence="5">cv. O-4</strain>
    </source>
</reference>
<dbReference type="OrthoDB" id="1626798at2759"/>
<feature type="compositionally biased region" description="Basic and acidic residues" evidence="2">
    <location>
        <begin position="108"/>
        <end position="124"/>
    </location>
</feature>
<keyword evidence="1" id="KW-0479">Metal-binding</keyword>
<keyword evidence="5" id="KW-1185">Reference proteome</keyword>
<dbReference type="GO" id="GO:0008270">
    <property type="term" value="F:zinc ion binding"/>
    <property type="evidence" value="ECO:0007669"/>
    <property type="project" value="UniProtKB-KW"/>
</dbReference>
<name>A0A1R3KVE4_9ROSI</name>
<accession>A0A1R3KVE4</accession>
<dbReference type="SUPFAM" id="SSF57756">
    <property type="entry name" value="Retrovirus zinc finger-like domains"/>
    <property type="match status" value="1"/>
</dbReference>